<keyword evidence="3" id="KW-0325">Glycoprotein</keyword>
<keyword evidence="5" id="KW-1133">Transmembrane helix</keyword>
<accession>A0A9D4S157</accession>
<dbReference type="GO" id="GO:0007214">
    <property type="term" value="P:gamma-aminobutyric acid signaling pathway"/>
    <property type="evidence" value="ECO:0007669"/>
    <property type="project" value="TreeGrafter"/>
</dbReference>
<sequence>MSSPNLNNIIIVGCIMTYLSVFLLGTDGGVIDIHYLGNMCTERGFTPTYGLENF</sequence>
<evidence type="ECO:0000256" key="1">
    <source>
        <dbReference type="ARBA" id="ARBA00023040"/>
    </source>
</evidence>
<organism evidence="6 7">
    <name type="scientific">Dreissena polymorpha</name>
    <name type="common">Zebra mussel</name>
    <name type="synonym">Mytilus polymorpha</name>
    <dbReference type="NCBI Taxonomy" id="45954"/>
    <lineage>
        <taxon>Eukaryota</taxon>
        <taxon>Metazoa</taxon>
        <taxon>Spiralia</taxon>
        <taxon>Lophotrochozoa</taxon>
        <taxon>Mollusca</taxon>
        <taxon>Bivalvia</taxon>
        <taxon>Autobranchia</taxon>
        <taxon>Heteroconchia</taxon>
        <taxon>Euheterodonta</taxon>
        <taxon>Imparidentia</taxon>
        <taxon>Neoheterodontei</taxon>
        <taxon>Myida</taxon>
        <taxon>Dreissenoidea</taxon>
        <taxon>Dreissenidae</taxon>
        <taxon>Dreissena</taxon>
    </lineage>
</organism>
<dbReference type="GO" id="GO:0004965">
    <property type="term" value="F:G protein-coupled GABA receptor activity"/>
    <property type="evidence" value="ECO:0007669"/>
    <property type="project" value="InterPro"/>
</dbReference>
<evidence type="ECO:0000256" key="3">
    <source>
        <dbReference type="ARBA" id="ARBA00023180"/>
    </source>
</evidence>
<keyword evidence="4" id="KW-0807">Transducer</keyword>
<dbReference type="InterPro" id="IPR002455">
    <property type="entry name" value="GPCR3_GABA-B"/>
</dbReference>
<reference evidence="6" key="1">
    <citation type="journal article" date="2019" name="bioRxiv">
        <title>The Genome of the Zebra Mussel, Dreissena polymorpha: A Resource for Invasive Species Research.</title>
        <authorList>
            <person name="McCartney M.A."/>
            <person name="Auch B."/>
            <person name="Kono T."/>
            <person name="Mallez S."/>
            <person name="Zhang Y."/>
            <person name="Obille A."/>
            <person name="Becker A."/>
            <person name="Abrahante J.E."/>
            <person name="Garbe J."/>
            <person name="Badalamenti J.P."/>
            <person name="Herman A."/>
            <person name="Mangelson H."/>
            <person name="Liachko I."/>
            <person name="Sullivan S."/>
            <person name="Sone E.D."/>
            <person name="Koren S."/>
            <person name="Silverstein K.A.T."/>
            <person name="Beckman K.B."/>
            <person name="Gohl D.M."/>
        </authorList>
    </citation>
    <scope>NUCLEOTIDE SEQUENCE</scope>
    <source>
        <strain evidence="6">Duluth1</strain>
        <tissue evidence="6">Whole animal</tissue>
    </source>
</reference>
<keyword evidence="7" id="KW-1185">Reference proteome</keyword>
<dbReference type="GO" id="GO:0038039">
    <property type="term" value="C:G protein-coupled receptor heterodimeric complex"/>
    <property type="evidence" value="ECO:0007669"/>
    <property type="project" value="TreeGrafter"/>
</dbReference>
<dbReference type="AlphaFoldDB" id="A0A9D4S157"/>
<evidence type="ECO:0000256" key="4">
    <source>
        <dbReference type="ARBA" id="ARBA00023224"/>
    </source>
</evidence>
<feature type="transmembrane region" description="Helical" evidence="5">
    <location>
        <begin position="6"/>
        <end position="25"/>
    </location>
</feature>
<keyword evidence="5" id="KW-0472">Membrane</keyword>
<keyword evidence="1" id="KW-0297">G-protein coupled receptor</keyword>
<evidence type="ECO:0000313" key="7">
    <source>
        <dbReference type="Proteomes" id="UP000828390"/>
    </source>
</evidence>
<reference evidence="6" key="2">
    <citation type="submission" date="2020-11" db="EMBL/GenBank/DDBJ databases">
        <authorList>
            <person name="McCartney M.A."/>
            <person name="Auch B."/>
            <person name="Kono T."/>
            <person name="Mallez S."/>
            <person name="Becker A."/>
            <person name="Gohl D.M."/>
            <person name="Silverstein K.A.T."/>
            <person name="Koren S."/>
            <person name="Bechman K.B."/>
            <person name="Herman A."/>
            <person name="Abrahante J.E."/>
            <person name="Garbe J."/>
        </authorList>
    </citation>
    <scope>NUCLEOTIDE SEQUENCE</scope>
    <source>
        <strain evidence="6">Duluth1</strain>
        <tissue evidence="6">Whole animal</tissue>
    </source>
</reference>
<evidence type="ECO:0000256" key="5">
    <source>
        <dbReference type="SAM" id="Phobius"/>
    </source>
</evidence>
<protein>
    <submittedName>
        <fullName evidence="6">Uncharacterized protein</fullName>
    </submittedName>
</protein>
<proteinExistence type="predicted"/>
<dbReference type="PANTHER" id="PTHR10519">
    <property type="entry name" value="GABA-B RECEPTOR"/>
    <property type="match status" value="1"/>
</dbReference>
<dbReference type="Proteomes" id="UP000828390">
    <property type="component" value="Unassembled WGS sequence"/>
</dbReference>
<name>A0A9D4S157_DREPO</name>
<dbReference type="EMBL" id="JAIWYP010000001">
    <property type="protein sequence ID" value="KAH3888226.1"/>
    <property type="molecule type" value="Genomic_DNA"/>
</dbReference>
<comment type="caution">
    <text evidence="6">The sequence shown here is derived from an EMBL/GenBank/DDBJ whole genome shotgun (WGS) entry which is preliminary data.</text>
</comment>
<gene>
    <name evidence="6" type="ORF">DPMN_012257</name>
</gene>
<evidence type="ECO:0000313" key="6">
    <source>
        <dbReference type="EMBL" id="KAH3888226.1"/>
    </source>
</evidence>
<keyword evidence="5" id="KW-0812">Transmembrane</keyword>
<keyword evidence="2" id="KW-0675">Receptor</keyword>
<evidence type="ECO:0000256" key="2">
    <source>
        <dbReference type="ARBA" id="ARBA00023170"/>
    </source>
</evidence>
<dbReference type="PANTHER" id="PTHR10519:SF74">
    <property type="entry name" value="GAMMA-AMINOBUTYRIC ACID TYPE B RECEPTOR SUBUNIT 2"/>
    <property type="match status" value="1"/>
</dbReference>